<dbReference type="Pfam" id="PF00567">
    <property type="entry name" value="TUDOR"/>
    <property type="match status" value="2"/>
</dbReference>
<dbReference type="Proteomes" id="UP001516400">
    <property type="component" value="Unassembled WGS sequence"/>
</dbReference>
<evidence type="ECO:0000256" key="3">
    <source>
        <dbReference type="ARBA" id="ARBA00022833"/>
    </source>
</evidence>
<keyword evidence="1 4" id="KW-0479">Metal-binding</keyword>
<feature type="coiled-coil region" evidence="5">
    <location>
        <begin position="513"/>
        <end position="540"/>
    </location>
</feature>
<dbReference type="GO" id="GO:0005737">
    <property type="term" value="C:cytoplasm"/>
    <property type="evidence" value="ECO:0007669"/>
    <property type="project" value="UniProtKB-ARBA"/>
</dbReference>
<keyword evidence="3 4" id="KW-0862">Zinc</keyword>
<organism evidence="8 9">
    <name type="scientific">Cryptolaemus montrouzieri</name>
    <dbReference type="NCBI Taxonomy" id="559131"/>
    <lineage>
        <taxon>Eukaryota</taxon>
        <taxon>Metazoa</taxon>
        <taxon>Ecdysozoa</taxon>
        <taxon>Arthropoda</taxon>
        <taxon>Hexapoda</taxon>
        <taxon>Insecta</taxon>
        <taxon>Pterygota</taxon>
        <taxon>Neoptera</taxon>
        <taxon>Endopterygota</taxon>
        <taxon>Coleoptera</taxon>
        <taxon>Polyphaga</taxon>
        <taxon>Cucujiformia</taxon>
        <taxon>Coccinelloidea</taxon>
        <taxon>Coccinellidae</taxon>
        <taxon>Scymninae</taxon>
        <taxon>Scymnini</taxon>
        <taxon>Cryptolaemus</taxon>
    </lineage>
</organism>
<dbReference type="Gene3D" id="2.40.50.90">
    <property type="match status" value="2"/>
</dbReference>
<reference evidence="8 9" key="1">
    <citation type="journal article" date="2021" name="BMC Biol.">
        <title>Horizontally acquired antibacterial genes associated with adaptive radiation of ladybird beetles.</title>
        <authorList>
            <person name="Li H.S."/>
            <person name="Tang X.F."/>
            <person name="Huang Y.H."/>
            <person name="Xu Z.Y."/>
            <person name="Chen M.L."/>
            <person name="Du X.Y."/>
            <person name="Qiu B.Y."/>
            <person name="Chen P.T."/>
            <person name="Zhang W."/>
            <person name="Slipinski A."/>
            <person name="Escalona H.E."/>
            <person name="Waterhouse R.M."/>
            <person name="Zwick A."/>
            <person name="Pang H."/>
        </authorList>
    </citation>
    <scope>NUCLEOTIDE SEQUENCE [LARGE SCALE GENOMIC DNA]</scope>
    <source>
        <strain evidence="8">SYSU2018</strain>
    </source>
</reference>
<dbReference type="Gene3D" id="2.30.30.140">
    <property type="match status" value="2"/>
</dbReference>
<evidence type="ECO:0000256" key="2">
    <source>
        <dbReference type="ARBA" id="ARBA00022771"/>
    </source>
</evidence>
<dbReference type="SUPFAM" id="SSF90229">
    <property type="entry name" value="CCCH zinc finger"/>
    <property type="match status" value="1"/>
</dbReference>
<evidence type="ECO:0000256" key="4">
    <source>
        <dbReference type="PROSITE-ProRule" id="PRU00723"/>
    </source>
</evidence>
<dbReference type="PANTHER" id="PTHR22948:SF76">
    <property type="entry name" value="FI20010P1-RELATED"/>
    <property type="match status" value="1"/>
</dbReference>
<keyword evidence="5" id="KW-0175">Coiled coil</keyword>
<evidence type="ECO:0000313" key="9">
    <source>
        <dbReference type="Proteomes" id="UP001516400"/>
    </source>
</evidence>
<evidence type="ECO:0000256" key="1">
    <source>
        <dbReference type="ARBA" id="ARBA00022723"/>
    </source>
</evidence>
<dbReference type="PROSITE" id="PS50304">
    <property type="entry name" value="TUDOR"/>
    <property type="match status" value="1"/>
</dbReference>
<evidence type="ECO:0008006" key="10">
    <source>
        <dbReference type="Google" id="ProtNLM"/>
    </source>
</evidence>
<keyword evidence="9" id="KW-1185">Reference proteome</keyword>
<dbReference type="SUPFAM" id="SSF63748">
    <property type="entry name" value="Tudor/PWWP/MBT"/>
    <property type="match status" value="2"/>
</dbReference>
<dbReference type="PANTHER" id="PTHR22948">
    <property type="entry name" value="TUDOR DOMAIN CONTAINING PROTEIN"/>
    <property type="match status" value="1"/>
</dbReference>
<evidence type="ECO:0000259" key="7">
    <source>
        <dbReference type="PROSITE" id="PS50304"/>
    </source>
</evidence>
<gene>
    <name evidence="8" type="ORF">HHI36_015267</name>
</gene>
<feature type="domain" description="Tudor" evidence="7">
    <location>
        <begin position="684"/>
        <end position="746"/>
    </location>
</feature>
<name>A0ABD2N552_9CUCU</name>
<dbReference type="InterPro" id="IPR002999">
    <property type="entry name" value="Tudor"/>
</dbReference>
<dbReference type="EMBL" id="JABFTP020000062">
    <property type="protein sequence ID" value="KAL3273841.1"/>
    <property type="molecule type" value="Genomic_DNA"/>
</dbReference>
<protein>
    <recommendedName>
        <fullName evidence="10">Tudor domain-containing protein 1</fullName>
    </recommendedName>
</protein>
<dbReference type="PROSITE" id="PS50103">
    <property type="entry name" value="ZF_C3H1"/>
    <property type="match status" value="1"/>
</dbReference>
<sequence>MSRRGCNSKFDNGFCVGFLQILRQQNELEKREIISLLDQILSKHETEELPLANIASKNTYVTELCKFEQQINHKLTEITYGLKKFIALKKPPIYKSVVCKKDSDVDLVDIEVLKANSVQISMKLEEYSFRDKENVGVRYPYVSKNTLEKLSDHTKDMLRELSVYDEAAVDCSKCGHSSNLENEFPALIRSCCQSSISSDISNNVFEHFPIPEHQQKCWKRLPSENINSNVKIEDSHQEPKFESEEVNRTEESLLCGTLMDLQNGDKSEYDKENSSLFNQSICPEKQVDIANDFENILKPEENCLKSSKISQTSSSPQTSKCDVQNRNNFTVEHTNIDSYCNSDKILIGNPKEQHFNSLEYYSEEDDIFFDSNETLETNSTKLIDIQIKTEGEKLQQTLNSHVQECIQTNNSSSVDILMDFKETSNTLSGTVHEENLLKMDHEIVESDNMKNEIIKEKLSEISSSGYSKLNNELCASENDDSSSLTEFETEYETPLMTKKKKVHWNLSKRSGTLEDSTRLRNNLEDEKQVLNSVSDKYSKQNIVTNNDSSQDSVKDCNLNANTSAYSAEEKILSLGLMDRWTKFEQTRKIAVLPDLRLQPSVTDNEKIKQIQNEKMKQSENKFEIASRPIPHLYATCVFSHIESPFEFYIHLDNEESKLLDNLNDLITQSFKHTKTPFRSKFEAFNKIGRFCCAYVRDDKTYYRAEIIDWFIEDETKVILIQLVDYGNLTVVHYKHLRELTREFCIIPKIAIKCYLPMLYPPGSTKLKQLAEWPTSSIEALRELSGLCHVGEKFFKIFYVQNEEAITGIDLYKVGDDELSSIGQLLIDLGHATQIILPEDDPFGIAFEDEEIKRMEECNTINEVVLGYDPRDEARICKFVREDGTCFKGKNCKFEHERFARGGFTTDQQLTYACAINDLILPKEAQQINIRFTMFVGASHYYINLMNFADSLKIMESMMNNERNCSTFVPYKIMPAYGEIVLVKHWTKRWMRARVRHHSYDDEGNCIEVQVFMVDYGDVIDVPLKSVRHIQPEYLELPFQAVECILYNYKSKNNLNLKEMDTFFFENMVFRKFSAQVMGVSDMLLCLKVFHKDQDLGEILTERGFLTRVNNVCFPSNGAIVIPG</sequence>
<proteinExistence type="predicted"/>
<dbReference type="InterPro" id="IPR000571">
    <property type="entry name" value="Znf_CCCH"/>
</dbReference>
<feature type="domain" description="C3H1-type" evidence="6">
    <location>
        <begin position="870"/>
        <end position="898"/>
    </location>
</feature>
<feature type="zinc finger region" description="C3H1-type" evidence="4">
    <location>
        <begin position="870"/>
        <end position="898"/>
    </location>
</feature>
<comment type="caution">
    <text evidence="8">The sequence shown here is derived from an EMBL/GenBank/DDBJ whole genome shotgun (WGS) entry which is preliminary data.</text>
</comment>
<evidence type="ECO:0000256" key="5">
    <source>
        <dbReference type="SAM" id="Coils"/>
    </source>
</evidence>
<dbReference type="InterPro" id="IPR050621">
    <property type="entry name" value="Tudor_domain_containing"/>
</dbReference>
<dbReference type="AlphaFoldDB" id="A0ABD2N552"/>
<dbReference type="GO" id="GO:0008270">
    <property type="term" value="F:zinc ion binding"/>
    <property type="evidence" value="ECO:0007669"/>
    <property type="project" value="UniProtKB-KW"/>
</dbReference>
<dbReference type="InterPro" id="IPR035437">
    <property type="entry name" value="SNase_OB-fold_sf"/>
</dbReference>
<dbReference type="SMART" id="SM00333">
    <property type="entry name" value="TUDOR"/>
    <property type="match status" value="2"/>
</dbReference>
<accession>A0ABD2N552</accession>
<keyword evidence="2 4" id="KW-0863">Zinc-finger</keyword>
<dbReference type="InterPro" id="IPR036855">
    <property type="entry name" value="Znf_CCCH_sf"/>
</dbReference>
<evidence type="ECO:0000313" key="8">
    <source>
        <dbReference type="EMBL" id="KAL3273841.1"/>
    </source>
</evidence>
<evidence type="ECO:0000259" key="6">
    <source>
        <dbReference type="PROSITE" id="PS50103"/>
    </source>
</evidence>